<dbReference type="InterPro" id="IPR029154">
    <property type="entry name" value="HIBADH-like_NADP-bd"/>
</dbReference>
<dbReference type="AlphaFoldDB" id="A0A073K159"/>
<evidence type="ECO:0000256" key="2">
    <source>
        <dbReference type="ARBA" id="ARBA00023002"/>
    </source>
</evidence>
<dbReference type="GO" id="GO:0050661">
    <property type="term" value="F:NADP binding"/>
    <property type="evidence" value="ECO:0007669"/>
    <property type="project" value="InterPro"/>
</dbReference>
<dbReference type="GO" id="GO:0016491">
    <property type="term" value="F:oxidoreductase activity"/>
    <property type="evidence" value="ECO:0007669"/>
    <property type="project" value="UniProtKB-KW"/>
</dbReference>
<comment type="caution">
    <text evidence="7">The sequence shown here is derived from an EMBL/GenBank/DDBJ whole genome shotgun (WGS) entry which is preliminary data.</text>
</comment>
<dbReference type="Pfam" id="PF03446">
    <property type="entry name" value="NAD_binding_2"/>
    <property type="match status" value="1"/>
</dbReference>
<dbReference type="STRING" id="574376.BAMA_09560"/>
<dbReference type="eggNOG" id="COG2084">
    <property type="taxonomic scope" value="Bacteria"/>
</dbReference>
<evidence type="ECO:0000259" key="6">
    <source>
        <dbReference type="Pfam" id="PF14833"/>
    </source>
</evidence>
<feature type="active site" evidence="4">
    <location>
        <position position="176"/>
    </location>
</feature>
<keyword evidence="3" id="KW-0520">NAD</keyword>
<evidence type="ECO:0000256" key="3">
    <source>
        <dbReference type="ARBA" id="ARBA00023027"/>
    </source>
</evidence>
<dbReference type="PANTHER" id="PTHR43060">
    <property type="entry name" value="3-HYDROXYISOBUTYRATE DEHYDROGENASE-LIKE 1, MITOCHONDRIAL-RELATED"/>
    <property type="match status" value="1"/>
</dbReference>
<dbReference type="InterPro" id="IPR006115">
    <property type="entry name" value="6PGDH_NADP-bd"/>
</dbReference>
<evidence type="ECO:0000313" key="8">
    <source>
        <dbReference type="Proteomes" id="UP000027822"/>
    </source>
</evidence>
<dbReference type="Pfam" id="PF14833">
    <property type="entry name" value="NAD_binding_11"/>
    <property type="match status" value="1"/>
</dbReference>
<sequence>MKLTEKTIIGFIGIGVMGTSMVRHLLHGGYTVYVYTRTKEKANAVIAEGAQWCETAKEVAQQADVIMTMVGYPHDVEEVYFGEDGLLQVAKEEAIVIDFTTSTPTLAKRIYEEGKKKKVHALDAPVSGGDIGAKEGRLTIMVGGDEEVYSACLPLFKLLGGNIILQGAAGSGQHTKMCNQITIASNMIGVCEAVAYAKKAGLDPEKVLQSISAGAAGSWSLSNLAPRMLKEDFAPGFYVKHFIKDMKIALDEAEKLQLAVPGLTLAKQLYDELAAEGEENSGTQALYKQYIK</sequence>
<evidence type="ECO:0000256" key="1">
    <source>
        <dbReference type="ARBA" id="ARBA00009080"/>
    </source>
</evidence>
<dbReference type="SUPFAM" id="SSF51735">
    <property type="entry name" value="NAD(P)-binding Rossmann-fold domains"/>
    <property type="match status" value="1"/>
</dbReference>
<dbReference type="SUPFAM" id="SSF48179">
    <property type="entry name" value="6-phosphogluconate dehydrogenase C-terminal domain-like"/>
    <property type="match status" value="1"/>
</dbReference>
<dbReference type="InterPro" id="IPR015815">
    <property type="entry name" value="HIBADH-related"/>
</dbReference>
<dbReference type="Gene3D" id="3.40.50.720">
    <property type="entry name" value="NAD(P)-binding Rossmann-like Domain"/>
    <property type="match status" value="1"/>
</dbReference>
<reference evidence="7 8" key="1">
    <citation type="submission" date="2014-06" db="EMBL/GenBank/DDBJ databases">
        <title>Draft genome sequence of Bacillus manliponensis JCM 15802 (MCCC 1A00708).</title>
        <authorList>
            <person name="Lai Q."/>
            <person name="Liu Y."/>
            <person name="Shao Z."/>
        </authorList>
    </citation>
    <scope>NUCLEOTIDE SEQUENCE [LARGE SCALE GENOMIC DNA]</scope>
    <source>
        <strain evidence="7 8">JCM 15802</strain>
    </source>
</reference>
<organism evidence="7 8">
    <name type="scientific">Bacillus manliponensis</name>
    <dbReference type="NCBI Taxonomy" id="574376"/>
    <lineage>
        <taxon>Bacteria</taxon>
        <taxon>Bacillati</taxon>
        <taxon>Bacillota</taxon>
        <taxon>Bacilli</taxon>
        <taxon>Bacillales</taxon>
        <taxon>Bacillaceae</taxon>
        <taxon>Bacillus</taxon>
        <taxon>Bacillus cereus group</taxon>
    </lineage>
</organism>
<keyword evidence="8" id="KW-1185">Reference proteome</keyword>
<protein>
    <submittedName>
        <fullName evidence="7">Oxidoreductase</fullName>
    </submittedName>
</protein>
<dbReference type="Proteomes" id="UP000027822">
    <property type="component" value="Unassembled WGS sequence"/>
</dbReference>
<accession>A0A073K159</accession>
<dbReference type="InterPro" id="IPR013328">
    <property type="entry name" value="6PGD_dom2"/>
</dbReference>
<dbReference type="GO" id="GO:0051287">
    <property type="term" value="F:NAD binding"/>
    <property type="evidence" value="ECO:0007669"/>
    <property type="project" value="InterPro"/>
</dbReference>
<evidence type="ECO:0000313" key="7">
    <source>
        <dbReference type="EMBL" id="KEK21029.1"/>
    </source>
</evidence>
<evidence type="ECO:0000256" key="4">
    <source>
        <dbReference type="PIRSR" id="PIRSR000103-1"/>
    </source>
</evidence>
<dbReference type="Gene3D" id="1.10.1040.10">
    <property type="entry name" value="N-(1-d-carboxylethyl)-l-norvaline Dehydrogenase, domain 2"/>
    <property type="match status" value="1"/>
</dbReference>
<comment type="similarity">
    <text evidence="1">Belongs to the HIBADH-related family.</text>
</comment>
<proteinExistence type="inferred from homology"/>
<gene>
    <name evidence="7" type="ORF">BAMA_09560</name>
</gene>
<dbReference type="PIRSF" id="PIRSF000103">
    <property type="entry name" value="HIBADH"/>
    <property type="match status" value="1"/>
</dbReference>
<evidence type="ECO:0000259" key="5">
    <source>
        <dbReference type="Pfam" id="PF03446"/>
    </source>
</evidence>
<dbReference type="PANTHER" id="PTHR43060:SF15">
    <property type="entry name" value="3-HYDROXYISOBUTYRATE DEHYDROGENASE-LIKE 1, MITOCHONDRIAL-RELATED"/>
    <property type="match status" value="1"/>
</dbReference>
<dbReference type="EMBL" id="JOTN01000002">
    <property type="protein sequence ID" value="KEK21029.1"/>
    <property type="molecule type" value="Genomic_DNA"/>
</dbReference>
<dbReference type="InterPro" id="IPR036291">
    <property type="entry name" value="NAD(P)-bd_dom_sf"/>
</dbReference>
<dbReference type="InterPro" id="IPR008927">
    <property type="entry name" value="6-PGluconate_DH-like_C_sf"/>
</dbReference>
<keyword evidence="2" id="KW-0560">Oxidoreductase</keyword>
<name>A0A073K159_9BACI</name>
<feature type="domain" description="3-hydroxyisobutyrate dehydrogenase-like NAD-binding" evidence="6">
    <location>
        <begin position="170"/>
        <end position="289"/>
    </location>
</feature>
<feature type="domain" description="6-phosphogluconate dehydrogenase NADP-binding" evidence="5">
    <location>
        <begin position="9"/>
        <end position="165"/>
    </location>
</feature>